<accession>A0A4U1GKN0</accession>
<dbReference type="SUPFAM" id="SSF49899">
    <property type="entry name" value="Concanavalin A-like lectins/glucanases"/>
    <property type="match status" value="1"/>
</dbReference>
<feature type="chain" id="PRO_5020960723" evidence="5">
    <location>
        <begin position="28"/>
        <end position="495"/>
    </location>
</feature>
<dbReference type="InterPro" id="IPR013148">
    <property type="entry name" value="Glyco_hydro_32_N"/>
</dbReference>
<dbReference type="InterPro" id="IPR023296">
    <property type="entry name" value="Glyco_hydro_beta-prop_sf"/>
</dbReference>
<evidence type="ECO:0000256" key="4">
    <source>
        <dbReference type="RuleBase" id="RU362110"/>
    </source>
</evidence>
<evidence type="ECO:0000313" key="8">
    <source>
        <dbReference type="EMBL" id="TKC62112.1"/>
    </source>
</evidence>
<dbReference type="PANTHER" id="PTHR42800:SF3">
    <property type="entry name" value="GLYCOSYL HYDROLASE FAMILY 32 N-TERMINAL DOMAIN-CONTAINING PROTEIN"/>
    <property type="match status" value="1"/>
</dbReference>
<dbReference type="PANTHER" id="PTHR42800">
    <property type="entry name" value="EXOINULINASE INUD (AFU_ORTHOLOGUE AFUA_5G00480)"/>
    <property type="match status" value="1"/>
</dbReference>
<sequence>MKEIIKKYLLPLSGYMLFLLYGGIATAQNNGTTTYSEPYRPQFHFSPQKGWIGDPCGFTYYQGKYQMYWWGKVISDDLVHYKEISPKVMTGDDGSIGYFTGSTLIDKENTAGFGPNAYVAAYTIFNKQSKNQSQGISYSKDGETFHYYKGNPVLDIGSTEFRDPTVFWHASSKQWVMVVAKALEKKIKFYGSKDLKSWNWLSDFGPAGAQEKAWECPDLFQLPVDGNGKDKRWVMVVSIDWAREQYFIGDFDGKTFTLAADHPKEALYVDQGLDFYASRTFQDYDGTLKTTPSMGWIATWDYAQLVPSTWGKGFWSIARNLELKTYPEGLRLVQQPIDALKQLRGKIHSSVYQLPEGTKPLKVFKPSENVYELEAVFNTSMPNVFGLNLCVGEGRKLGVSYDTETGLLTIDRTNCAKEKIEKFARRTSAKVVPVNGKLRMHFYVDKSSIELFTNDGKEVFTLLTYPGEMQTGIETFARNGGTEVNLKAWSLKSVW</sequence>
<dbReference type="Proteomes" id="UP000309594">
    <property type="component" value="Unassembled WGS sequence"/>
</dbReference>
<evidence type="ECO:0000256" key="1">
    <source>
        <dbReference type="ARBA" id="ARBA00009902"/>
    </source>
</evidence>
<evidence type="ECO:0000256" key="2">
    <source>
        <dbReference type="ARBA" id="ARBA00022801"/>
    </source>
</evidence>
<proteinExistence type="inferred from homology"/>
<gene>
    <name evidence="8" type="ORF">FBD94_07725</name>
</gene>
<reference evidence="8 9" key="1">
    <citation type="submission" date="2019-04" db="EMBL/GenBank/DDBJ databases">
        <title>Pedobacter sp. RP-1-16 sp. nov., isolated from Arctic soil.</title>
        <authorList>
            <person name="Dahal R.H."/>
            <person name="Kim D.-U."/>
        </authorList>
    </citation>
    <scope>NUCLEOTIDE SEQUENCE [LARGE SCALE GENOMIC DNA]</scope>
    <source>
        <strain evidence="8 9">RP-1-16</strain>
    </source>
</reference>
<evidence type="ECO:0000256" key="3">
    <source>
        <dbReference type="ARBA" id="ARBA00023295"/>
    </source>
</evidence>
<dbReference type="Gene3D" id="2.115.10.20">
    <property type="entry name" value="Glycosyl hydrolase domain, family 43"/>
    <property type="match status" value="1"/>
</dbReference>
<evidence type="ECO:0000259" key="6">
    <source>
        <dbReference type="Pfam" id="PF00251"/>
    </source>
</evidence>
<dbReference type="InterPro" id="IPR013320">
    <property type="entry name" value="ConA-like_dom_sf"/>
</dbReference>
<evidence type="ECO:0000259" key="7">
    <source>
        <dbReference type="Pfam" id="PF08244"/>
    </source>
</evidence>
<dbReference type="AlphaFoldDB" id="A0A4U1GKN0"/>
<keyword evidence="5" id="KW-0732">Signal</keyword>
<dbReference type="GO" id="GO:0005737">
    <property type="term" value="C:cytoplasm"/>
    <property type="evidence" value="ECO:0007669"/>
    <property type="project" value="TreeGrafter"/>
</dbReference>
<dbReference type="Pfam" id="PF00251">
    <property type="entry name" value="Glyco_hydro_32N"/>
    <property type="match status" value="1"/>
</dbReference>
<organism evidence="8 9">
    <name type="scientific">Pedobacter hiemivivus</name>
    <dbReference type="NCBI Taxonomy" id="2530454"/>
    <lineage>
        <taxon>Bacteria</taxon>
        <taxon>Pseudomonadati</taxon>
        <taxon>Bacteroidota</taxon>
        <taxon>Sphingobacteriia</taxon>
        <taxon>Sphingobacteriales</taxon>
        <taxon>Sphingobacteriaceae</taxon>
        <taxon>Pedobacter</taxon>
    </lineage>
</organism>
<evidence type="ECO:0000256" key="5">
    <source>
        <dbReference type="SAM" id="SignalP"/>
    </source>
</evidence>
<dbReference type="EMBL" id="SWDX01000003">
    <property type="protein sequence ID" value="TKC62112.1"/>
    <property type="molecule type" value="Genomic_DNA"/>
</dbReference>
<dbReference type="CDD" id="cd18622">
    <property type="entry name" value="GH32_Inu-like"/>
    <property type="match status" value="1"/>
</dbReference>
<dbReference type="SMART" id="SM00640">
    <property type="entry name" value="Glyco_32"/>
    <property type="match status" value="1"/>
</dbReference>
<keyword evidence="2 4" id="KW-0378">Hydrolase</keyword>
<feature type="domain" description="Glycosyl hydrolase family 32 N-terminal" evidence="6">
    <location>
        <begin position="44"/>
        <end position="336"/>
    </location>
</feature>
<dbReference type="SUPFAM" id="SSF75005">
    <property type="entry name" value="Arabinanase/levansucrase/invertase"/>
    <property type="match status" value="1"/>
</dbReference>
<comment type="caution">
    <text evidence="8">The sequence shown here is derived from an EMBL/GenBank/DDBJ whole genome shotgun (WGS) entry which is preliminary data.</text>
</comment>
<feature type="signal peptide" evidence="5">
    <location>
        <begin position="1"/>
        <end position="27"/>
    </location>
</feature>
<feature type="domain" description="Glycosyl hydrolase family 32 C-terminal" evidence="7">
    <location>
        <begin position="340"/>
        <end position="490"/>
    </location>
</feature>
<comment type="similarity">
    <text evidence="1 4">Belongs to the glycosyl hydrolase 32 family.</text>
</comment>
<name>A0A4U1GKN0_9SPHI</name>
<protein>
    <submittedName>
        <fullName evidence="8">Glycoside hydrolase family 32 protein</fullName>
    </submittedName>
</protein>
<dbReference type="RefSeq" id="WP_136879775.1">
    <property type="nucleotide sequence ID" value="NZ_SWDX01000003.1"/>
</dbReference>
<keyword evidence="3 4" id="KW-0326">Glycosidase</keyword>
<dbReference type="InterPro" id="IPR013189">
    <property type="entry name" value="Glyco_hydro_32_C"/>
</dbReference>
<dbReference type="GO" id="GO:0005987">
    <property type="term" value="P:sucrose catabolic process"/>
    <property type="evidence" value="ECO:0007669"/>
    <property type="project" value="TreeGrafter"/>
</dbReference>
<dbReference type="Pfam" id="PF08244">
    <property type="entry name" value="Glyco_hydro_32C"/>
    <property type="match status" value="1"/>
</dbReference>
<dbReference type="GO" id="GO:0004575">
    <property type="term" value="F:sucrose alpha-glucosidase activity"/>
    <property type="evidence" value="ECO:0007669"/>
    <property type="project" value="TreeGrafter"/>
</dbReference>
<dbReference type="Gene3D" id="2.60.120.560">
    <property type="entry name" value="Exo-inulinase, domain 1"/>
    <property type="match status" value="1"/>
</dbReference>
<evidence type="ECO:0000313" key="9">
    <source>
        <dbReference type="Proteomes" id="UP000309594"/>
    </source>
</evidence>
<dbReference type="InterPro" id="IPR001362">
    <property type="entry name" value="Glyco_hydro_32"/>
</dbReference>